<dbReference type="InterPro" id="IPR021345">
    <property type="entry name" value="DUF2961"/>
</dbReference>
<dbReference type="AlphaFoldDB" id="A0A4R5KFL4"/>
<name>A0A4R5KFL4_9BACL</name>
<evidence type="ECO:0000313" key="1">
    <source>
        <dbReference type="EMBL" id="TDF93762.1"/>
    </source>
</evidence>
<gene>
    <name evidence="1" type="ORF">E1757_25535</name>
</gene>
<sequence>MNSLHNIFQIKDNLRTKRISSYDKTGNNRDCIRIQGGETSEIAVIEGAGIIRHIWITLKTADPFIRRNAIIRMYWDGETHPSVEAPLGDFFGQGWGEEYNFISLPLAAAPMKGRALNSYFPMPFGDGAKITIENQSDSDIESFYFYVDYEVHPTISKSSGRFHAWWNRELTEVHPEEGETEWGIVAAQGENKTDAHNYLFADIEGKGHFIGINYFVDSPGPMWYGEGDDMWMVDGEPWPGSLHGTGTEDFFNSSWCPNEIYLHPYFGYARIPDKLGWMGRTHCYRFFLEDPIYFDKSLRASIEHGHDNALTLDLSTVAYWYQTEPHKIYPPLPGRGLRQNMPEVTVRDVHMWRHEWRKAMGGGKTLWGNERK</sequence>
<keyword evidence="2" id="KW-1185">Reference proteome</keyword>
<organism evidence="1 2">
    <name type="scientific">Paenibacillus piri</name>
    <dbReference type="NCBI Taxonomy" id="2547395"/>
    <lineage>
        <taxon>Bacteria</taxon>
        <taxon>Bacillati</taxon>
        <taxon>Bacillota</taxon>
        <taxon>Bacilli</taxon>
        <taxon>Bacillales</taxon>
        <taxon>Paenibacillaceae</taxon>
        <taxon>Paenibacillus</taxon>
    </lineage>
</organism>
<comment type="caution">
    <text evidence="1">The sequence shown here is derived from an EMBL/GenBank/DDBJ whole genome shotgun (WGS) entry which is preliminary data.</text>
</comment>
<dbReference type="Pfam" id="PF11175">
    <property type="entry name" value="DUF2961"/>
    <property type="match status" value="1"/>
</dbReference>
<dbReference type="OrthoDB" id="2518538at2"/>
<evidence type="ECO:0000313" key="2">
    <source>
        <dbReference type="Proteomes" id="UP000295636"/>
    </source>
</evidence>
<reference evidence="1 2" key="1">
    <citation type="submission" date="2019-03" db="EMBL/GenBank/DDBJ databases">
        <title>This is whole genome sequence of Paenibacillus sp MS74 strain.</title>
        <authorList>
            <person name="Trinh H.N."/>
        </authorList>
    </citation>
    <scope>NUCLEOTIDE SEQUENCE [LARGE SCALE GENOMIC DNA]</scope>
    <source>
        <strain evidence="1 2">MS74</strain>
    </source>
</reference>
<dbReference type="RefSeq" id="WP_133233519.1">
    <property type="nucleotide sequence ID" value="NZ_SMRT01000015.1"/>
</dbReference>
<accession>A0A4R5KFL4</accession>
<dbReference type="Proteomes" id="UP000295636">
    <property type="component" value="Unassembled WGS sequence"/>
</dbReference>
<dbReference type="EMBL" id="SMRT01000015">
    <property type="protein sequence ID" value="TDF93762.1"/>
    <property type="molecule type" value="Genomic_DNA"/>
</dbReference>
<proteinExistence type="predicted"/>
<dbReference type="Gene3D" id="2.60.120.1390">
    <property type="match status" value="1"/>
</dbReference>
<protein>
    <submittedName>
        <fullName evidence="1">DUF2961 domain-containing protein</fullName>
    </submittedName>
</protein>